<dbReference type="Gene3D" id="3.40.720.10">
    <property type="entry name" value="Alkaline Phosphatase, subunit A"/>
    <property type="match status" value="1"/>
</dbReference>
<dbReference type="GO" id="GO:0046872">
    <property type="term" value="F:metal ion binding"/>
    <property type="evidence" value="ECO:0007669"/>
    <property type="project" value="UniProtKB-KW"/>
</dbReference>
<accession>A0A6I1E2S9</accession>
<evidence type="ECO:0000256" key="2">
    <source>
        <dbReference type="ARBA" id="ARBA00022723"/>
    </source>
</evidence>
<evidence type="ECO:0000256" key="5">
    <source>
        <dbReference type="PIRSR" id="PIRSR031924-50"/>
    </source>
</evidence>
<dbReference type="PANTHER" id="PTHR10151">
    <property type="entry name" value="ECTONUCLEOTIDE PYROPHOSPHATASE/PHOSPHODIESTERASE"/>
    <property type="match status" value="1"/>
</dbReference>
<dbReference type="InterPro" id="IPR026263">
    <property type="entry name" value="Alkaline_phosphatase_prok"/>
</dbReference>
<feature type="signal peptide" evidence="7">
    <location>
        <begin position="1"/>
        <end position="24"/>
    </location>
</feature>
<dbReference type="GO" id="GO:0004035">
    <property type="term" value="F:alkaline phosphatase activity"/>
    <property type="evidence" value="ECO:0007669"/>
    <property type="project" value="InterPro"/>
</dbReference>
<feature type="binding site" evidence="6">
    <location>
        <begin position="169"/>
        <end position="171"/>
    </location>
    <ligand>
        <name>substrate</name>
    </ligand>
</feature>
<dbReference type="AlphaFoldDB" id="A0A6I1E2S9"/>
<dbReference type="SUPFAM" id="SSF53649">
    <property type="entry name" value="Alkaline phosphatase-like"/>
    <property type="match status" value="1"/>
</dbReference>
<gene>
    <name evidence="8" type="ORF">F8C76_01775</name>
</gene>
<sequence>MNLLNSIKTILFFMVAAVTSFTYAQNGGQPKLVVGVVVDQMRYEYLYRFQDNFTEDGFKRLMREGFNAKNTHYNYVPTATCLGHATIYTGTTPSNHGIVSNSWYSRDLKRKMYCVEDSTVFLINHSGMERSTANKHFSRSPKNIRTTTITDELKLFTNGRSKVIGLSIKDRSAISPAGHLADAAYWYNGKTGDFVTSSYYLEELPDWLKVFNASKKADSLLDLSWKPLLPIGHYRNSTVDDDGFEKVFKGKEKSVFPYHLKELRESNGNYGLIAETPFGNTILTQLIKAAIQGEKLGQGLETDFLAVSYSSTDYVGHNFGIRSKEMEDTYVRMDREIGCLLKTLDQHVGKGNYILFLTADHGASDHPTFLKSKQIPGEFYSTKQLNKVLNDHLKAVLGDDDYVAFFDSTQIYFNETSVQKNRVIKEAVVFLNSVDGIKEVFAPSILDWNLGNSGMGEFIKNSFSPEESGDIIYHTYPGWMNERAFGTTHGTSYTSDTHVPLLWYGWGIPNGESVKQTRITQIAPTLSFLLNIPLPNSSDGQAIEELFSR</sequence>
<evidence type="ECO:0000256" key="3">
    <source>
        <dbReference type="ARBA" id="ARBA00022729"/>
    </source>
</evidence>
<dbReference type="RefSeq" id="WP_152130193.1">
    <property type="nucleotide sequence ID" value="NZ_WELG01000001.1"/>
</dbReference>
<dbReference type="NCBIfam" id="NF042991">
    <property type="entry name" value="alk_phos_PafA"/>
    <property type="match status" value="1"/>
</dbReference>
<keyword evidence="3 7" id="KW-0732">Signal</keyword>
<dbReference type="OrthoDB" id="9766127at2"/>
<dbReference type="EMBL" id="WELG01000001">
    <property type="protein sequence ID" value="KAB7530261.1"/>
    <property type="molecule type" value="Genomic_DNA"/>
</dbReference>
<organism evidence="8 9">
    <name type="scientific">Flagellimonas olearia</name>
    <dbReference type="NCBI Taxonomy" id="552546"/>
    <lineage>
        <taxon>Bacteria</taxon>
        <taxon>Pseudomonadati</taxon>
        <taxon>Bacteroidota</taxon>
        <taxon>Flavobacteriia</taxon>
        <taxon>Flavobacteriales</taxon>
        <taxon>Flavobacteriaceae</taxon>
        <taxon>Flagellimonas</taxon>
    </lineage>
</organism>
<evidence type="ECO:0000256" key="1">
    <source>
        <dbReference type="ARBA" id="ARBA00022553"/>
    </source>
</evidence>
<comment type="caution">
    <text evidence="8">The sequence shown here is derived from an EMBL/GenBank/DDBJ whole genome shotgun (WGS) entry which is preliminary data.</text>
</comment>
<feature type="binding site" evidence="6">
    <location>
        <position position="101"/>
    </location>
    <ligand>
        <name>substrate</name>
    </ligand>
</feature>
<dbReference type="Proteomes" id="UP000429785">
    <property type="component" value="Unassembled WGS sequence"/>
</dbReference>
<feature type="chain" id="PRO_5026156793" evidence="7">
    <location>
        <begin position="25"/>
        <end position="549"/>
    </location>
</feature>
<dbReference type="InterPro" id="IPR017850">
    <property type="entry name" value="Alkaline_phosphatase_core_sf"/>
</dbReference>
<evidence type="ECO:0000313" key="8">
    <source>
        <dbReference type="EMBL" id="KAB7530261.1"/>
    </source>
</evidence>
<dbReference type="PANTHER" id="PTHR10151:SF120">
    <property type="entry name" value="BIS(5'-ADENOSYL)-TRIPHOSPHATASE"/>
    <property type="match status" value="1"/>
</dbReference>
<proteinExistence type="predicted"/>
<name>A0A6I1E2S9_9FLAO</name>
<evidence type="ECO:0000256" key="4">
    <source>
        <dbReference type="PIRNR" id="PIRNR031924"/>
    </source>
</evidence>
<dbReference type="CDD" id="cd16016">
    <property type="entry name" value="AP-SPAP"/>
    <property type="match status" value="1"/>
</dbReference>
<reference evidence="8 9" key="1">
    <citation type="submission" date="2019-10" db="EMBL/GenBank/DDBJ databases">
        <title>Muricauda olearia CL-SS4 JCM15563 genome.</title>
        <authorList>
            <person name="Liu L."/>
        </authorList>
    </citation>
    <scope>NUCLEOTIDE SEQUENCE [LARGE SCALE GENOMIC DNA]</scope>
    <source>
        <strain evidence="8 9">CL-SS4</strain>
    </source>
</reference>
<feature type="active site" description="Phosphothreonine intermediate" evidence="5">
    <location>
        <position position="80"/>
    </location>
</feature>
<dbReference type="InterPro" id="IPR002591">
    <property type="entry name" value="Phosphodiest/P_Trfase"/>
</dbReference>
<evidence type="ECO:0000313" key="9">
    <source>
        <dbReference type="Proteomes" id="UP000429785"/>
    </source>
</evidence>
<dbReference type="Gene3D" id="3.30.1360.150">
    <property type="match status" value="1"/>
</dbReference>
<keyword evidence="1 5" id="KW-0597">Phosphoprotein</keyword>
<keyword evidence="2 4" id="KW-0479">Metal-binding</keyword>
<dbReference type="Pfam" id="PF01663">
    <property type="entry name" value="Phosphodiest"/>
    <property type="match status" value="1"/>
</dbReference>
<dbReference type="PIRSF" id="PIRSF031924">
    <property type="entry name" value="Pi-irrepressible_AP"/>
    <property type="match status" value="1"/>
</dbReference>
<protein>
    <submittedName>
        <fullName evidence="8">Alkaline phosphatase family protein</fullName>
    </submittedName>
</protein>
<evidence type="ECO:0000256" key="6">
    <source>
        <dbReference type="PIRSR" id="PIRSR031924-51"/>
    </source>
</evidence>
<evidence type="ECO:0000256" key="7">
    <source>
        <dbReference type="SAM" id="SignalP"/>
    </source>
</evidence>